<dbReference type="PROSITE" id="PS01081">
    <property type="entry name" value="HTH_TETR_1"/>
    <property type="match status" value="1"/>
</dbReference>
<protein>
    <submittedName>
        <fullName evidence="4">Transcriptional regulator, TetR family</fullName>
    </submittedName>
</protein>
<proteinExistence type="predicted"/>
<sequence>MSEKKERKPPRPVCGAETREKILDAAEALFAEHGFEGASMRMITARAGVNLAAVNYHFGSKENLLREIFRRRLAEITEERRRRLAQLQRDAEALGKAVRPSRIVEAFFAPLLELARTEGGRRFLQLLGRTMTDPSAFVRHVLAKEYGDVTDEYLEALYRSLPGVPHAEIFWRFHFMLGAVSYAIAGAGGLQQLAGESFDDHDPAKLEARLMSFLLGGLRAPLPDFAAQAHAG</sequence>
<organism evidence="4 5">
    <name type="scientific">Tepidiphilus thermophilus</name>
    <dbReference type="NCBI Taxonomy" id="876478"/>
    <lineage>
        <taxon>Bacteria</taxon>
        <taxon>Pseudomonadati</taxon>
        <taxon>Pseudomonadota</taxon>
        <taxon>Hydrogenophilia</taxon>
        <taxon>Hydrogenophilales</taxon>
        <taxon>Hydrogenophilaceae</taxon>
        <taxon>Tepidiphilus</taxon>
    </lineage>
</organism>
<dbReference type="InterPro" id="IPR009057">
    <property type="entry name" value="Homeodomain-like_sf"/>
</dbReference>
<dbReference type="PRINTS" id="PR00455">
    <property type="entry name" value="HTHTETR"/>
</dbReference>
<dbReference type="InterPro" id="IPR050109">
    <property type="entry name" value="HTH-type_TetR-like_transc_reg"/>
</dbReference>
<dbReference type="SUPFAM" id="SSF46689">
    <property type="entry name" value="Homeodomain-like"/>
    <property type="match status" value="1"/>
</dbReference>
<dbReference type="SUPFAM" id="SSF48498">
    <property type="entry name" value="Tetracyclin repressor-like, C-terminal domain"/>
    <property type="match status" value="1"/>
</dbReference>
<keyword evidence="5" id="KW-1185">Reference proteome</keyword>
<dbReference type="GO" id="GO:0000976">
    <property type="term" value="F:transcription cis-regulatory region binding"/>
    <property type="evidence" value="ECO:0007669"/>
    <property type="project" value="TreeGrafter"/>
</dbReference>
<gene>
    <name evidence="4" type="ORF">Ga0061068_102252</name>
</gene>
<dbReference type="Proteomes" id="UP000182108">
    <property type="component" value="Unassembled WGS sequence"/>
</dbReference>
<accession>A0A0K6ISE5</accession>
<dbReference type="InterPro" id="IPR041586">
    <property type="entry name" value="PsrA_TetR_C"/>
</dbReference>
<keyword evidence="1 2" id="KW-0238">DNA-binding</keyword>
<dbReference type="OrthoDB" id="2356263at2"/>
<dbReference type="PANTHER" id="PTHR30055">
    <property type="entry name" value="HTH-TYPE TRANSCRIPTIONAL REGULATOR RUTR"/>
    <property type="match status" value="1"/>
</dbReference>
<evidence type="ECO:0000256" key="1">
    <source>
        <dbReference type="ARBA" id="ARBA00023125"/>
    </source>
</evidence>
<name>A0A0K6ISE5_9PROT</name>
<dbReference type="Pfam" id="PF00440">
    <property type="entry name" value="TetR_N"/>
    <property type="match status" value="1"/>
</dbReference>
<dbReference type="PROSITE" id="PS50977">
    <property type="entry name" value="HTH_TETR_2"/>
    <property type="match status" value="1"/>
</dbReference>
<dbReference type="InterPro" id="IPR036271">
    <property type="entry name" value="Tet_transcr_reg_TetR-rel_C_sf"/>
</dbReference>
<evidence type="ECO:0000313" key="5">
    <source>
        <dbReference type="Proteomes" id="UP000182108"/>
    </source>
</evidence>
<evidence type="ECO:0000313" key="4">
    <source>
        <dbReference type="EMBL" id="CUB06026.1"/>
    </source>
</evidence>
<dbReference type="InterPro" id="IPR001647">
    <property type="entry name" value="HTH_TetR"/>
</dbReference>
<feature type="DNA-binding region" description="H-T-H motif" evidence="2">
    <location>
        <begin position="39"/>
        <end position="58"/>
    </location>
</feature>
<dbReference type="AlphaFoldDB" id="A0A0K6ISE5"/>
<reference evidence="5" key="1">
    <citation type="submission" date="2015-08" db="EMBL/GenBank/DDBJ databases">
        <authorList>
            <person name="Babu N.S."/>
            <person name="Beckwith C.J."/>
            <person name="Beseler K.G."/>
            <person name="Brison A."/>
            <person name="Carone J.V."/>
            <person name="Caskin T.P."/>
            <person name="Diamond M."/>
            <person name="Durham M.E."/>
            <person name="Foxe J.M."/>
            <person name="Go M."/>
            <person name="Henderson B.A."/>
            <person name="Jones I.B."/>
            <person name="McGettigan J.A."/>
            <person name="Micheletti S.J."/>
            <person name="Nasrallah M.E."/>
            <person name="Ortiz D."/>
            <person name="Piller C.R."/>
            <person name="Privatt S.R."/>
            <person name="Schneider S.L."/>
            <person name="Sharp S."/>
            <person name="Smith T.C."/>
            <person name="Stanton J.D."/>
            <person name="Ullery H.E."/>
            <person name="Wilson R.J."/>
            <person name="Serrano M.G."/>
            <person name="Buck G."/>
            <person name="Lee V."/>
            <person name="Wang Y."/>
            <person name="Carvalho R."/>
            <person name="Voegtly L."/>
            <person name="Shi R."/>
            <person name="Duckworth R."/>
            <person name="Johnson A."/>
            <person name="Loviza R."/>
            <person name="Walstead R."/>
            <person name="Shah Z."/>
            <person name="Kiflezghi M."/>
            <person name="Wade K."/>
            <person name="Ball S.L."/>
            <person name="Bradley K.W."/>
            <person name="Asai D.J."/>
            <person name="Bowman C.A."/>
            <person name="Russell D.A."/>
            <person name="Pope W.H."/>
            <person name="Jacobs-Sera D."/>
            <person name="Hendrix R.W."/>
            <person name="Hatfull G.F."/>
        </authorList>
    </citation>
    <scope>NUCLEOTIDE SEQUENCE [LARGE SCALE GENOMIC DNA]</scope>
    <source>
        <strain evidence="5">JCM 19170</strain>
    </source>
</reference>
<dbReference type="Pfam" id="PF17939">
    <property type="entry name" value="TetR_C_30"/>
    <property type="match status" value="1"/>
</dbReference>
<dbReference type="InterPro" id="IPR023772">
    <property type="entry name" value="DNA-bd_HTH_TetR-type_CS"/>
</dbReference>
<dbReference type="PANTHER" id="PTHR30055:SF235">
    <property type="entry name" value="TRANSCRIPTIONAL REGULATORY PROTEIN"/>
    <property type="match status" value="1"/>
</dbReference>
<dbReference type="Gene3D" id="1.10.357.10">
    <property type="entry name" value="Tetracycline Repressor, domain 2"/>
    <property type="match status" value="1"/>
</dbReference>
<evidence type="ECO:0000259" key="3">
    <source>
        <dbReference type="PROSITE" id="PS50977"/>
    </source>
</evidence>
<dbReference type="GO" id="GO:0003700">
    <property type="term" value="F:DNA-binding transcription factor activity"/>
    <property type="evidence" value="ECO:0007669"/>
    <property type="project" value="TreeGrafter"/>
</dbReference>
<feature type="domain" description="HTH tetR-type" evidence="3">
    <location>
        <begin position="16"/>
        <end position="76"/>
    </location>
</feature>
<dbReference type="RefSeq" id="WP_055422958.1">
    <property type="nucleotide sequence ID" value="NZ_CYHH01000002.1"/>
</dbReference>
<dbReference type="EMBL" id="CYHH01000002">
    <property type="protein sequence ID" value="CUB06026.1"/>
    <property type="molecule type" value="Genomic_DNA"/>
</dbReference>
<evidence type="ECO:0000256" key="2">
    <source>
        <dbReference type="PROSITE-ProRule" id="PRU00335"/>
    </source>
</evidence>